<comment type="caution">
    <text evidence="1">The sequence shown here is derived from an EMBL/GenBank/DDBJ whole genome shotgun (WGS) entry which is preliminary data.</text>
</comment>
<name>A0A9D4FJ42_DREPO</name>
<accession>A0A9D4FJ42</accession>
<protein>
    <recommendedName>
        <fullName evidence="3">HTH CENPB-type domain-containing protein</fullName>
    </recommendedName>
</protein>
<organism evidence="1 2">
    <name type="scientific">Dreissena polymorpha</name>
    <name type="common">Zebra mussel</name>
    <name type="synonym">Mytilus polymorpha</name>
    <dbReference type="NCBI Taxonomy" id="45954"/>
    <lineage>
        <taxon>Eukaryota</taxon>
        <taxon>Metazoa</taxon>
        <taxon>Spiralia</taxon>
        <taxon>Lophotrochozoa</taxon>
        <taxon>Mollusca</taxon>
        <taxon>Bivalvia</taxon>
        <taxon>Autobranchia</taxon>
        <taxon>Heteroconchia</taxon>
        <taxon>Euheterodonta</taxon>
        <taxon>Imparidentia</taxon>
        <taxon>Neoheterodontei</taxon>
        <taxon>Myida</taxon>
        <taxon>Dreissenoidea</taxon>
        <taxon>Dreissenidae</taxon>
        <taxon>Dreissena</taxon>
    </lineage>
</organism>
<proteinExistence type="predicted"/>
<dbReference type="Proteomes" id="UP000828390">
    <property type="component" value="Unassembled WGS sequence"/>
</dbReference>
<sequence length="55" mass="6507">MADFGYGYTRQECVDIASDYAIQIGKRSKDKPLTIKWFRGFIKRWPELKIIIPQN</sequence>
<evidence type="ECO:0008006" key="3">
    <source>
        <dbReference type="Google" id="ProtNLM"/>
    </source>
</evidence>
<reference evidence="1" key="1">
    <citation type="journal article" date="2019" name="bioRxiv">
        <title>The Genome of the Zebra Mussel, Dreissena polymorpha: A Resource for Invasive Species Research.</title>
        <authorList>
            <person name="McCartney M.A."/>
            <person name="Auch B."/>
            <person name="Kono T."/>
            <person name="Mallez S."/>
            <person name="Zhang Y."/>
            <person name="Obille A."/>
            <person name="Becker A."/>
            <person name="Abrahante J.E."/>
            <person name="Garbe J."/>
            <person name="Badalamenti J.P."/>
            <person name="Herman A."/>
            <person name="Mangelson H."/>
            <person name="Liachko I."/>
            <person name="Sullivan S."/>
            <person name="Sone E.D."/>
            <person name="Koren S."/>
            <person name="Silverstein K.A.T."/>
            <person name="Beckman K.B."/>
            <person name="Gohl D.M."/>
        </authorList>
    </citation>
    <scope>NUCLEOTIDE SEQUENCE</scope>
    <source>
        <strain evidence="1">Duluth1</strain>
        <tissue evidence="1">Whole animal</tissue>
    </source>
</reference>
<keyword evidence="2" id="KW-1185">Reference proteome</keyword>
<reference evidence="1" key="2">
    <citation type="submission" date="2020-11" db="EMBL/GenBank/DDBJ databases">
        <authorList>
            <person name="McCartney M.A."/>
            <person name="Auch B."/>
            <person name="Kono T."/>
            <person name="Mallez S."/>
            <person name="Becker A."/>
            <person name="Gohl D.M."/>
            <person name="Silverstein K.A.T."/>
            <person name="Koren S."/>
            <person name="Bechman K.B."/>
            <person name="Herman A."/>
            <person name="Abrahante J.E."/>
            <person name="Garbe J."/>
        </authorList>
    </citation>
    <scope>NUCLEOTIDE SEQUENCE</scope>
    <source>
        <strain evidence="1">Duluth1</strain>
        <tissue evidence="1">Whole animal</tissue>
    </source>
</reference>
<dbReference type="AlphaFoldDB" id="A0A9D4FJ42"/>
<gene>
    <name evidence="1" type="ORF">DPMN_153719</name>
</gene>
<dbReference type="EMBL" id="JAIWYP010000007">
    <property type="protein sequence ID" value="KAH3800094.1"/>
    <property type="molecule type" value="Genomic_DNA"/>
</dbReference>
<evidence type="ECO:0000313" key="2">
    <source>
        <dbReference type="Proteomes" id="UP000828390"/>
    </source>
</evidence>
<evidence type="ECO:0000313" key="1">
    <source>
        <dbReference type="EMBL" id="KAH3800094.1"/>
    </source>
</evidence>